<dbReference type="InterPro" id="IPR008966">
    <property type="entry name" value="Adhesion_dom_sf"/>
</dbReference>
<evidence type="ECO:0000313" key="3">
    <source>
        <dbReference type="Proteomes" id="UP000022311"/>
    </source>
</evidence>
<dbReference type="PANTHER" id="PTHR33420">
    <property type="entry name" value="FIMBRIAL SUBUNIT ELFA-RELATED"/>
    <property type="match status" value="1"/>
</dbReference>
<evidence type="ECO:0000256" key="1">
    <source>
        <dbReference type="SAM" id="SignalP"/>
    </source>
</evidence>
<dbReference type="SUPFAM" id="SSF49401">
    <property type="entry name" value="Bacterial adhesins"/>
    <property type="match status" value="1"/>
</dbReference>
<dbReference type="RefSeq" id="WP_006663077.1">
    <property type="nucleotide sequence ID" value="NZ_JALD01000003.1"/>
</dbReference>
<protein>
    <submittedName>
        <fullName evidence="2">Fimbrial protein</fullName>
    </submittedName>
</protein>
<dbReference type="EMBL" id="JALD01000003">
    <property type="protein sequence ID" value="EUD12987.1"/>
    <property type="molecule type" value="Genomic_DNA"/>
</dbReference>
<comment type="caution">
    <text evidence="2">The sequence shown here is derived from an EMBL/GenBank/DDBJ whole genome shotgun (WGS) entry which is preliminary data.</text>
</comment>
<keyword evidence="1" id="KW-0732">Signal</keyword>
<dbReference type="GeneID" id="57291578"/>
<evidence type="ECO:0000313" key="2">
    <source>
        <dbReference type="EMBL" id="EUD12987.1"/>
    </source>
</evidence>
<dbReference type="AlphaFoldDB" id="A0AAV3MAG4"/>
<dbReference type="InterPro" id="IPR036937">
    <property type="entry name" value="Adhesion_dom_fimbrial_sf"/>
</dbReference>
<proteinExistence type="predicted"/>
<dbReference type="Proteomes" id="UP000022311">
    <property type="component" value="Unassembled WGS sequence"/>
</dbReference>
<sequence>MKKIILSLLLLTSPLTVMAQAANIHVHGYVTALPCELEKANYLIDLKKVNVWNIRDTQTSPWVDFTIKLKNCPVDTQEAMMVINGTPDNVVTNYFINSGSAKNVALNLAYGENKITVKNGEKITAPVNTQTRTVEIPLSARMAGYGTGMTGGSFKSHLDFTLIYN</sequence>
<organism evidence="2 3">
    <name type="scientific">Providencia alcalifaciens 205/92</name>
    <dbReference type="NCBI Taxonomy" id="1256988"/>
    <lineage>
        <taxon>Bacteria</taxon>
        <taxon>Pseudomonadati</taxon>
        <taxon>Pseudomonadota</taxon>
        <taxon>Gammaproteobacteria</taxon>
        <taxon>Enterobacterales</taxon>
        <taxon>Morganellaceae</taxon>
        <taxon>Providencia</taxon>
    </lineage>
</organism>
<gene>
    <name evidence="2" type="ORF">HMPREF1563_1053</name>
</gene>
<name>A0AAV3MAG4_9GAMM</name>
<feature type="chain" id="PRO_5043394015" evidence="1">
    <location>
        <begin position="20"/>
        <end position="165"/>
    </location>
</feature>
<feature type="signal peptide" evidence="1">
    <location>
        <begin position="1"/>
        <end position="19"/>
    </location>
</feature>
<dbReference type="PANTHER" id="PTHR33420:SF27">
    <property type="entry name" value="PROTEIN FIMG"/>
    <property type="match status" value="1"/>
</dbReference>
<dbReference type="InterPro" id="IPR050263">
    <property type="entry name" value="Bact_Fimbrial_Adh_Pro"/>
</dbReference>
<accession>A0AAV3MAG4</accession>
<reference evidence="2 3" key="1">
    <citation type="submission" date="2014-01" db="EMBL/GenBank/DDBJ databases">
        <authorList>
            <person name="Durkin A.S."/>
            <person name="McCorrison J."/>
            <person name="Torralba M."/>
            <person name="Gillis M."/>
            <person name="Haft D.H."/>
            <person name="Methe B."/>
            <person name="Sutton G."/>
            <person name="Nelson K.E."/>
        </authorList>
    </citation>
    <scope>NUCLEOTIDE SEQUENCE [LARGE SCALE GENOMIC DNA]</scope>
    <source>
        <strain evidence="2 3">205/92</strain>
    </source>
</reference>
<dbReference type="Gene3D" id="2.60.40.1090">
    <property type="entry name" value="Fimbrial-type adhesion domain"/>
    <property type="match status" value="1"/>
</dbReference>
<dbReference type="GO" id="GO:0009289">
    <property type="term" value="C:pilus"/>
    <property type="evidence" value="ECO:0007669"/>
    <property type="project" value="InterPro"/>
</dbReference>
<dbReference type="GO" id="GO:0043709">
    <property type="term" value="P:cell adhesion involved in single-species biofilm formation"/>
    <property type="evidence" value="ECO:0007669"/>
    <property type="project" value="TreeGrafter"/>
</dbReference>